<sequence length="121" mass="12990">MTGDERRSLEVPADEVAGTLAARRELGPDSEDAVIAAFLDRAGHAIDRRVEERLTVAPVERADDDRASRKDAMKVALGSIALGFPITGVATQFPEGGPWVAIAAWIGIASVNAAFNQRHRR</sequence>
<comment type="caution">
    <text evidence="2">The sequence shown here is derived from an EMBL/GenBank/DDBJ whole genome shotgun (WGS) entry which is preliminary data.</text>
</comment>
<proteinExistence type="predicted"/>
<accession>A0A563ENW1</accession>
<dbReference type="AlphaFoldDB" id="A0A563ENW1"/>
<reference evidence="2 3" key="1">
    <citation type="submission" date="2019-07" db="EMBL/GenBank/DDBJ databases">
        <title>Lentzea xizangensis sp. nov., isolated from Qinghai-Tibetan Plateau Soils.</title>
        <authorList>
            <person name="Huang J."/>
        </authorList>
    </citation>
    <scope>NUCLEOTIDE SEQUENCE [LARGE SCALE GENOMIC DNA]</scope>
    <source>
        <strain evidence="2 3">FXJ1.1311</strain>
    </source>
</reference>
<name>A0A563ENW1_9PSEU</name>
<gene>
    <name evidence="2" type="ORF">FKR81_25375</name>
</gene>
<dbReference type="RefSeq" id="WP_146355138.1">
    <property type="nucleotide sequence ID" value="NZ_VOBR01000017.1"/>
</dbReference>
<evidence type="ECO:0000313" key="2">
    <source>
        <dbReference type="EMBL" id="TWP49013.1"/>
    </source>
</evidence>
<evidence type="ECO:0000313" key="3">
    <source>
        <dbReference type="Proteomes" id="UP000316639"/>
    </source>
</evidence>
<protein>
    <recommendedName>
        <fullName evidence="4">Integral membrane protein</fullName>
    </recommendedName>
</protein>
<organism evidence="2 3">
    <name type="scientific">Lentzea tibetensis</name>
    <dbReference type="NCBI Taxonomy" id="2591470"/>
    <lineage>
        <taxon>Bacteria</taxon>
        <taxon>Bacillati</taxon>
        <taxon>Actinomycetota</taxon>
        <taxon>Actinomycetes</taxon>
        <taxon>Pseudonocardiales</taxon>
        <taxon>Pseudonocardiaceae</taxon>
        <taxon>Lentzea</taxon>
    </lineage>
</organism>
<keyword evidence="1" id="KW-0812">Transmembrane</keyword>
<dbReference type="Proteomes" id="UP000316639">
    <property type="component" value="Unassembled WGS sequence"/>
</dbReference>
<feature type="transmembrane region" description="Helical" evidence="1">
    <location>
        <begin position="75"/>
        <end position="93"/>
    </location>
</feature>
<keyword evidence="1" id="KW-0472">Membrane</keyword>
<feature type="transmembrane region" description="Helical" evidence="1">
    <location>
        <begin position="99"/>
        <end position="115"/>
    </location>
</feature>
<keyword evidence="3" id="KW-1185">Reference proteome</keyword>
<dbReference type="OrthoDB" id="3854538at2"/>
<keyword evidence="1" id="KW-1133">Transmembrane helix</keyword>
<dbReference type="EMBL" id="VOBR01000017">
    <property type="protein sequence ID" value="TWP49013.1"/>
    <property type="molecule type" value="Genomic_DNA"/>
</dbReference>
<evidence type="ECO:0000256" key="1">
    <source>
        <dbReference type="SAM" id="Phobius"/>
    </source>
</evidence>
<evidence type="ECO:0008006" key="4">
    <source>
        <dbReference type="Google" id="ProtNLM"/>
    </source>
</evidence>